<keyword evidence="1" id="KW-0472">Membrane</keyword>
<keyword evidence="1" id="KW-0812">Transmembrane</keyword>
<evidence type="ECO:0000313" key="2">
    <source>
        <dbReference type="EMBL" id="OGZ58770.1"/>
    </source>
</evidence>
<feature type="transmembrane region" description="Helical" evidence="1">
    <location>
        <begin position="32"/>
        <end position="56"/>
    </location>
</feature>
<evidence type="ECO:0000256" key="1">
    <source>
        <dbReference type="SAM" id="Phobius"/>
    </source>
</evidence>
<sequence length="263" mass="29742">MLTRRFVKTFIFCVSFLVAAFVFYMYKVPIDAWILITVSSLAGLIMIVCVCGVLGISFSNLRQKSLNAARSDVVIRKSSWHYKFIKWINLNLEEEKVSEVRSECEYWALFFHSLFMMPFVWAIWILLALLLWLMGSRISITKKGVVFFGSQPIGPAVLILISLAMITVAIVVSGFAEVIISGAKERAAHLTIEDFYTFISWAVVLFMALIAVLIAGFFIWKVALPDLRLVWSEVRTAGGSVKHLFLYLMARLAVGCRGVKFTE</sequence>
<reference evidence="2 3" key="1">
    <citation type="journal article" date="2016" name="Nat. Commun.">
        <title>Thousands of microbial genomes shed light on interconnected biogeochemical processes in an aquifer system.</title>
        <authorList>
            <person name="Anantharaman K."/>
            <person name="Brown C.T."/>
            <person name="Hug L.A."/>
            <person name="Sharon I."/>
            <person name="Castelle C.J."/>
            <person name="Probst A.J."/>
            <person name="Thomas B.C."/>
            <person name="Singh A."/>
            <person name="Wilkins M.J."/>
            <person name="Karaoz U."/>
            <person name="Brodie E.L."/>
            <person name="Williams K.H."/>
            <person name="Hubbard S.S."/>
            <person name="Banfield J.F."/>
        </authorList>
    </citation>
    <scope>NUCLEOTIDE SEQUENCE [LARGE SCALE GENOMIC DNA]</scope>
</reference>
<protein>
    <submittedName>
        <fullName evidence="2">Uncharacterized protein</fullName>
    </submittedName>
</protein>
<dbReference type="Proteomes" id="UP000177932">
    <property type="component" value="Unassembled WGS sequence"/>
</dbReference>
<feature type="transmembrane region" description="Helical" evidence="1">
    <location>
        <begin position="195"/>
        <end position="220"/>
    </location>
</feature>
<accession>A0A1G2H8Y5</accession>
<evidence type="ECO:0000313" key="3">
    <source>
        <dbReference type="Proteomes" id="UP000177932"/>
    </source>
</evidence>
<gene>
    <name evidence="2" type="ORF">A2827_00610</name>
</gene>
<proteinExistence type="predicted"/>
<dbReference type="EMBL" id="MHOD01000001">
    <property type="protein sequence ID" value="OGZ58770.1"/>
    <property type="molecule type" value="Genomic_DNA"/>
</dbReference>
<dbReference type="AlphaFoldDB" id="A0A1G2H8Y5"/>
<organism evidence="2 3">
    <name type="scientific">Candidatus Spechtbacteria bacterium RIFCSPHIGHO2_01_FULL_43_30</name>
    <dbReference type="NCBI Taxonomy" id="1802158"/>
    <lineage>
        <taxon>Bacteria</taxon>
        <taxon>Candidatus Spechtiibacteriota</taxon>
    </lineage>
</organism>
<feature type="transmembrane region" description="Helical" evidence="1">
    <location>
        <begin position="7"/>
        <end position="26"/>
    </location>
</feature>
<feature type="transmembrane region" description="Helical" evidence="1">
    <location>
        <begin position="106"/>
        <end position="133"/>
    </location>
</feature>
<comment type="caution">
    <text evidence="2">The sequence shown here is derived from an EMBL/GenBank/DDBJ whole genome shotgun (WGS) entry which is preliminary data.</text>
</comment>
<dbReference type="STRING" id="1802158.A2827_00610"/>
<keyword evidence="1" id="KW-1133">Transmembrane helix</keyword>
<feature type="transmembrane region" description="Helical" evidence="1">
    <location>
        <begin position="153"/>
        <end position="183"/>
    </location>
</feature>
<name>A0A1G2H8Y5_9BACT</name>